<evidence type="ECO:0000256" key="1">
    <source>
        <dbReference type="ARBA" id="ARBA00022734"/>
    </source>
</evidence>
<reference evidence="4" key="2">
    <citation type="submission" date="2025-08" db="UniProtKB">
        <authorList>
            <consortium name="Ensembl"/>
        </authorList>
    </citation>
    <scope>IDENTIFICATION</scope>
</reference>
<dbReference type="Gene3D" id="2.60.120.200">
    <property type="match status" value="1"/>
</dbReference>
<dbReference type="GO" id="GO:0030395">
    <property type="term" value="F:lactose binding"/>
    <property type="evidence" value="ECO:0000318"/>
    <property type="project" value="GO_Central"/>
</dbReference>
<dbReference type="SMART" id="SM00908">
    <property type="entry name" value="Gal-bind_lectin"/>
    <property type="match status" value="1"/>
</dbReference>
<dbReference type="PROSITE" id="PS51304">
    <property type="entry name" value="GALECTIN"/>
    <property type="match status" value="1"/>
</dbReference>
<dbReference type="InParanoid" id="A0A5F8GCQ5"/>
<dbReference type="GO" id="GO:0005615">
    <property type="term" value="C:extracellular space"/>
    <property type="evidence" value="ECO:0000318"/>
    <property type="project" value="GO_Central"/>
</dbReference>
<accession>A0A5F8GCQ5</accession>
<dbReference type="OMA" id="AEFQFPN"/>
<dbReference type="PANTHER" id="PTHR11346">
    <property type="entry name" value="GALECTIN"/>
    <property type="match status" value="1"/>
</dbReference>
<reference evidence="4" key="3">
    <citation type="submission" date="2025-09" db="UniProtKB">
        <authorList>
            <consortium name="Ensembl"/>
        </authorList>
    </citation>
    <scope>IDENTIFICATION</scope>
</reference>
<feature type="domain" description="Galectin" evidence="3">
    <location>
        <begin position="1"/>
        <end position="120"/>
    </location>
</feature>
<dbReference type="Ensembl" id="ENSMODT00000079246.1">
    <property type="protein sequence ID" value="ENSMODP00000045305.1"/>
    <property type="gene ID" value="ENSMODG00000041068.1"/>
</dbReference>
<dbReference type="InterPro" id="IPR001079">
    <property type="entry name" value="Galectin_CRD"/>
</dbReference>
<keyword evidence="5" id="KW-1185">Reference proteome</keyword>
<dbReference type="Pfam" id="PF00337">
    <property type="entry name" value="Gal-bind_lectin"/>
    <property type="match status" value="1"/>
</dbReference>
<dbReference type="InterPro" id="IPR013320">
    <property type="entry name" value="ConA-like_dom_sf"/>
</dbReference>
<dbReference type="Proteomes" id="UP000002280">
    <property type="component" value="Chromosome 8"/>
</dbReference>
<name>A0A5F8GCQ5_MONDO</name>
<dbReference type="SMART" id="SM00276">
    <property type="entry name" value="GLECT"/>
    <property type="match status" value="1"/>
</dbReference>
<proteinExistence type="predicted"/>
<dbReference type="PANTHER" id="PTHR11346:SF97">
    <property type="entry name" value="GALECTIN-1"/>
    <property type="match status" value="1"/>
</dbReference>
<reference evidence="4 5" key="1">
    <citation type="journal article" date="2007" name="Nature">
        <title>Genome of the marsupial Monodelphis domestica reveals innovation in non-coding sequences.</title>
        <authorList>
            <person name="Mikkelsen T.S."/>
            <person name="Wakefield M.J."/>
            <person name="Aken B."/>
            <person name="Amemiya C.T."/>
            <person name="Chang J.L."/>
            <person name="Duke S."/>
            <person name="Garber M."/>
            <person name="Gentles A.J."/>
            <person name="Goodstadt L."/>
            <person name="Heger A."/>
            <person name="Jurka J."/>
            <person name="Kamal M."/>
            <person name="Mauceli E."/>
            <person name="Searle S.M."/>
            <person name="Sharpe T."/>
            <person name="Baker M.L."/>
            <person name="Batzer M.A."/>
            <person name="Benos P.V."/>
            <person name="Belov K."/>
            <person name="Clamp M."/>
            <person name="Cook A."/>
            <person name="Cuff J."/>
            <person name="Das R."/>
            <person name="Davidow L."/>
            <person name="Deakin J.E."/>
            <person name="Fazzari M.J."/>
            <person name="Glass J.L."/>
            <person name="Grabherr M."/>
            <person name="Greally J.M."/>
            <person name="Gu W."/>
            <person name="Hore T.A."/>
            <person name="Huttley G.A."/>
            <person name="Kleber M."/>
            <person name="Jirtle R.L."/>
            <person name="Koina E."/>
            <person name="Lee J.T."/>
            <person name="Mahony S."/>
            <person name="Marra M.A."/>
            <person name="Miller R.D."/>
            <person name="Nicholls R.D."/>
            <person name="Oda M."/>
            <person name="Papenfuss A.T."/>
            <person name="Parra Z.E."/>
            <person name="Pollock D.D."/>
            <person name="Ray D.A."/>
            <person name="Schein J.E."/>
            <person name="Speed T.P."/>
            <person name="Thompson K."/>
            <person name="VandeBerg J.L."/>
            <person name="Wade C.M."/>
            <person name="Walker J.A."/>
            <person name="Waters P.D."/>
            <person name="Webber C."/>
            <person name="Weidman J.R."/>
            <person name="Xie X."/>
            <person name="Zody M.C."/>
            <person name="Baldwin J."/>
            <person name="Abdouelleil A."/>
            <person name="Abdulkadir J."/>
            <person name="Abebe A."/>
            <person name="Abera B."/>
            <person name="Abreu J."/>
            <person name="Acer S.C."/>
            <person name="Aftuck L."/>
            <person name="Alexander A."/>
            <person name="An P."/>
            <person name="Anderson E."/>
            <person name="Anderson S."/>
            <person name="Arachi H."/>
            <person name="Azer M."/>
            <person name="Bachantsang P."/>
            <person name="Barry A."/>
            <person name="Bayul T."/>
            <person name="Berlin A."/>
            <person name="Bessette D."/>
            <person name="Bloom T."/>
            <person name="Bloom T."/>
            <person name="Boguslavskiy L."/>
            <person name="Bonnet C."/>
            <person name="Boukhgalter B."/>
            <person name="Bourzgui I."/>
            <person name="Brown A."/>
            <person name="Cahill P."/>
            <person name="Channer S."/>
            <person name="Cheshatsang Y."/>
            <person name="Chuda L."/>
            <person name="Citroen M."/>
            <person name="Collymore A."/>
            <person name="Cooke P."/>
            <person name="Costello M."/>
            <person name="D'Aco K."/>
            <person name="Daza R."/>
            <person name="De Haan G."/>
            <person name="DeGray S."/>
            <person name="DeMaso C."/>
            <person name="Dhargay N."/>
            <person name="Dooley K."/>
            <person name="Dooley E."/>
            <person name="Doricent M."/>
            <person name="Dorje P."/>
            <person name="Dorjee K."/>
            <person name="Dupes A."/>
            <person name="Elong R."/>
            <person name="Falk J."/>
            <person name="Farina A."/>
            <person name="Faro S."/>
            <person name="Ferguson D."/>
            <person name="Fisher S."/>
            <person name="Foley C.D."/>
            <person name="Franke A."/>
            <person name="Friedrich D."/>
            <person name="Gadbois L."/>
            <person name="Gearin G."/>
            <person name="Gearin C.R."/>
            <person name="Giannoukos G."/>
            <person name="Goode T."/>
            <person name="Graham J."/>
            <person name="Grandbois E."/>
            <person name="Grewal S."/>
            <person name="Gyaltsen K."/>
            <person name="Hafez N."/>
            <person name="Hagos B."/>
            <person name="Hall J."/>
            <person name="Henson C."/>
            <person name="Hollinger A."/>
            <person name="Honan T."/>
            <person name="Huard M.D."/>
            <person name="Hughes L."/>
            <person name="Hurhula B."/>
            <person name="Husby M.E."/>
            <person name="Kamat A."/>
            <person name="Kanga B."/>
            <person name="Kashin S."/>
            <person name="Khazanovich D."/>
            <person name="Kisner P."/>
            <person name="Lance K."/>
            <person name="Lara M."/>
            <person name="Lee W."/>
            <person name="Lennon N."/>
            <person name="Letendre F."/>
            <person name="LeVine R."/>
            <person name="Lipovsky A."/>
            <person name="Liu X."/>
            <person name="Liu J."/>
            <person name="Liu S."/>
            <person name="Lokyitsang T."/>
            <person name="Lokyitsang Y."/>
            <person name="Lubonja R."/>
            <person name="Lui A."/>
            <person name="MacDonald P."/>
            <person name="Magnisalis V."/>
            <person name="Maru K."/>
            <person name="Matthews C."/>
            <person name="McCusker W."/>
            <person name="McDonough S."/>
            <person name="Mehta T."/>
            <person name="Meldrim J."/>
            <person name="Meneus L."/>
            <person name="Mihai O."/>
            <person name="Mihalev A."/>
            <person name="Mihova T."/>
            <person name="Mittelman R."/>
            <person name="Mlenga V."/>
            <person name="Montmayeur A."/>
            <person name="Mulrain L."/>
            <person name="Navidi A."/>
            <person name="Naylor J."/>
            <person name="Negash T."/>
            <person name="Nguyen T."/>
            <person name="Nguyen N."/>
            <person name="Nicol R."/>
            <person name="Norbu C."/>
            <person name="Norbu N."/>
            <person name="Novod N."/>
            <person name="O'Neill B."/>
            <person name="Osman S."/>
            <person name="Markiewicz E."/>
            <person name="Oyono O.L."/>
            <person name="Patti C."/>
            <person name="Phunkhang P."/>
            <person name="Pierre F."/>
            <person name="Priest M."/>
            <person name="Raghuraman S."/>
            <person name="Rege F."/>
            <person name="Reyes R."/>
            <person name="Rise C."/>
            <person name="Rogov P."/>
            <person name="Ross K."/>
            <person name="Ryan E."/>
            <person name="Settipalli S."/>
            <person name="Shea T."/>
            <person name="Sherpa N."/>
            <person name="Shi L."/>
            <person name="Shih D."/>
            <person name="Sparrow T."/>
            <person name="Spaulding J."/>
            <person name="Stalker J."/>
            <person name="Stange-Thomann N."/>
            <person name="Stavropoulos S."/>
            <person name="Stone C."/>
            <person name="Strader C."/>
            <person name="Tesfaye S."/>
            <person name="Thomson T."/>
            <person name="Thoulutsang Y."/>
            <person name="Thoulutsang D."/>
            <person name="Topham K."/>
            <person name="Topping I."/>
            <person name="Tsamla T."/>
            <person name="Vassiliev H."/>
            <person name="Vo A."/>
            <person name="Wangchuk T."/>
            <person name="Wangdi T."/>
            <person name="Weiand M."/>
            <person name="Wilkinson J."/>
            <person name="Wilson A."/>
            <person name="Yadav S."/>
            <person name="Young G."/>
            <person name="Yu Q."/>
            <person name="Zembek L."/>
            <person name="Zhong D."/>
            <person name="Zimmer A."/>
            <person name="Zwirko Z."/>
            <person name="Jaffe D.B."/>
            <person name="Alvarez P."/>
            <person name="Brockman W."/>
            <person name="Butler J."/>
            <person name="Chin C."/>
            <person name="Gnerre S."/>
            <person name="MacCallum I."/>
            <person name="Graves J.A."/>
            <person name="Ponting C.P."/>
            <person name="Breen M."/>
            <person name="Samollow P.B."/>
            <person name="Lander E.S."/>
            <person name="Lindblad-Toh K."/>
        </authorList>
    </citation>
    <scope>NUCLEOTIDE SEQUENCE [LARGE SCALE GENOMIC DNA]</scope>
</reference>
<evidence type="ECO:0000313" key="5">
    <source>
        <dbReference type="Proteomes" id="UP000002280"/>
    </source>
</evidence>
<dbReference type="AlphaFoldDB" id="A0A5F8GCQ5"/>
<dbReference type="InterPro" id="IPR044156">
    <property type="entry name" value="Galectin-like"/>
</dbReference>
<evidence type="ECO:0000256" key="2">
    <source>
        <dbReference type="RuleBase" id="RU102079"/>
    </source>
</evidence>
<evidence type="ECO:0000259" key="3">
    <source>
        <dbReference type="PROSITE" id="PS51304"/>
    </source>
</evidence>
<dbReference type="FunFam" id="2.60.120.200:FF:000021">
    <property type="entry name" value="Galectin"/>
    <property type="match status" value="1"/>
</dbReference>
<dbReference type="GeneTree" id="ENSGT00940000155534"/>
<dbReference type="GO" id="GO:0043236">
    <property type="term" value="F:laminin binding"/>
    <property type="evidence" value="ECO:0000318"/>
    <property type="project" value="GO_Central"/>
</dbReference>
<dbReference type="SUPFAM" id="SSF49899">
    <property type="entry name" value="Concanavalin A-like lectins/glucanases"/>
    <property type="match status" value="1"/>
</dbReference>
<keyword evidence="1 2" id="KW-0430">Lectin</keyword>
<evidence type="ECO:0000313" key="4">
    <source>
        <dbReference type="Ensembl" id="ENSMODP00000045305.1"/>
    </source>
</evidence>
<sequence length="120" mass="14148">MKMEIEGVIPPAPKHFIINLGQDYDNIGCHFNARFNRFHDRNIVVCNSKREDGWDGEQREIDFPFQPGTQTKICFYFEKTAFHVTLPNGHEIEFTNRLNLDTIRLLQIKDDFELKSLTFN</sequence>
<organism evidence="4 5">
    <name type="scientific">Monodelphis domestica</name>
    <name type="common">Gray short-tailed opossum</name>
    <dbReference type="NCBI Taxonomy" id="13616"/>
    <lineage>
        <taxon>Eukaryota</taxon>
        <taxon>Metazoa</taxon>
        <taxon>Chordata</taxon>
        <taxon>Craniata</taxon>
        <taxon>Vertebrata</taxon>
        <taxon>Euteleostomi</taxon>
        <taxon>Mammalia</taxon>
        <taxon>Metatheria</taxon>
        <taxon>Didelphimorphia</taxon>
        <taxon>Didelphidae</taxon>
        <taxon>Monodelphis</taxon>
    </lineage>
</organism>
<protein>
    <recommendedName>
        <fullName evidence="2">Galectin</fullName>
    </recommendedName>
</protein>
<dbReference type="CDD" id="cd00070">
    <property type="entry name" value="GLECT"/>
    <property type="match status" value="1"/>
</dbReference>